<dbReference type="GO" id="GO:0005634">
    <property type="term" value="C:nucleus"/>
    <property type="evidence" value="ECO:0007669"/>
    <property type="project" value="UniProtKB-SubCell"/>
</dbReference>
<proteinExistence type="predicted"/>
<evidence type="ECO:0000313" key="9">
    <source>
        <dbReference type="Proteomes" id="UP000285301"/>
    </source>
</evidence>
<keyword evidence="2 5" id="KW-0238">DNA-binding</keyword>
<dbReference type="GO" id="GO:0000981">
    <property type="term" value="F:DNA-binding transcription factor activity, RNA polymerase II-specific"/>
    <property type="evidence" value="ECO:0007669"/>
    <property type="project" value="TreeGrafter"/>
</dbReference>
<evidence type="ECO:0000313" key="8">
    <source>
        <dbReference type="EMBL" id="RWS05937.1"/>
    </source>
</evidence>
<dbReference type="PANTHER" id="PTHR24339">
    <property type="entry name" value="HOMEOBOX PROTEIN EMX-RELATED"/>
    <property type="match status" value="1"/>
</dbReference>
<dbReference type="GO" id="GO:0000978">
    <property type="term" value="F:RNA polymerase II cis-regulatory region sequence-specific DNA binding"/>
    <property type="evidence" value="ECO:0007669"/>
    <property type="project" value="TreeGrafter"/>
</dbReference>
<gene>
    <name evidence="8" type="ORF">B4U79_15433</name>
</gene>
<dbReference type="OrthoDB" id="6159439at2759"/>
<dbReference type="PANTHER" id="PTHR24339:SF69">
    <property type="entry name" value="HOMEOBOX PROTEIN CEH-5"/>
    <property type="match status" value="1"/>
</dbReference>
<protein>
    <submittedName>
        <fullName evidence="8">Homeobox domain and Homeodomain-like and Homeodomain: metazoa-containing protein</fullName>
    </submittedName>
</protein>
<dbReference type="CDD" id="cd00086">
    <property type="entry name" value="homeodomain"/>
    <property type="match status" value="1"/>
</dbReference>
<dbReference type="InterPro" id="IPR001356">
    <property type="entry name" value="HD"/>
</dbReference>
<comment type="subcellular location">
    <subcellularLocation>
        <location evidence="1 5 6">Nucleus</location>
    </subcellularLocation>
</comment>
<dbReference type="PROSITE" id="PS50071">
    <property type="entry name" value="HOMEOBOX_2"/>
    <property type="match status" value="1"/>
</dbReference>
<evidence type="ECO:0000259" key="7">
    <source>
        <dbReference type="PROSITE" id="PS50071"/>
    </source>
</evidence>
<dbReference type="Proteomes" id="UP000285301">
    <property type="component" value="Unassembled WGS sequence"/>
</dbReference>
<evidence type="ECO:0000256" key="4">
    <source>
        <dbReference type="ARBA" id="ARBA00023242"/>
    </source>
</evidence>
<evidence type="ECO:0000256" key="2">
    <source>
        <dbReference type="ARBA" id="ARBA00023125"/>
    </source>
</evidence>
<organism evidence="8 9">
    <name type="scientific">Dinothrombium tinctorium</name>
    <dbReference type="NCBI Taxonomy" id="1965070"/>
    <lineage>
        <taxon>Eukaryota</taxon>
        <taxon>Metazoa</taxon>
        <taxon>Ecdysozoa</taxon>
        <taxon>Arthropoda</taxon>
        <taxon>Chelicerata</taxon>
        <taxon>Arachnida</taxon>
        <taxon>Acari</taxon>
        <taxon>Acariformes</taxon>
        <taxon>Trombidiformes</taxon>
        <taxon>Prostigmata</taxon>
        <taxon>Anystina</taxon>
        <taxon>Parasitengona</taxon>
        <taxon>Trombidioidea</taxon>
        <taxon>Trombidiidae</taxon>
        <taxon>Dinothrombium</taxon>
    </lineage>
</organism>
<dbReference type="EMBL" id="NCKU01004435">
    <property type="protein sequence ID" value="RWS05937.1"/>
    <property type="molecule type" value="Genomic_DNA"/>
</dbReference>
<dbReference type="InterPro" id="IPR009057">
    <property type="entry name" value="Homeodomain-like_sf"/>
</dbReference>
<feature type="DNA-binding region" description="Homeobox" evidence="5">
    <location>
        <begin position="43"/>
        <end position="90"/>
    </location>
</feature>
<evidence type="ECO:0000256" key="6">
    <source>
        <dbReference type="RuleBase" id="RU000682"/>
    </source>
</evidence>
<feature type="domain" description="Homeobox" evidence="7">
    <location>
        <begin position="41"/>
        <end position="89"/>
    </location>
</feature>
<dbReference type="SUPFAM" id="SSF46689">
    <property type="entry name" value="Homeodomain-like"/>
    <property type="match status" value="1"/>
</dbReference>
<dbReference type="Pfam" id="PF00046">
    <property type="entry name" value="Homeodomain"/>
    <property type="match status" value="1"/>
</dbReference>
<evidence type="ECO:0000256" key="1">
    <source>
        <dbReference type="ARBA" id="ARBA00004123"/>
    </source>
</evidence>
<keyword evidence="3 5" id="KW-0371">Homeobox</keyword>
<comment type="caution">
    <text evidence="8">The sequence shown here is derived from an EMBL/GenBank/DDBJ whole genome shotgun (WGS) entry which is preliminary data.</text>
</comment>
<dbReference type="InterPro" id="IPR050877">
    <property type="entry name" value="EMX-VAX-Noto_Homeobox_TFs"/>
</dbReference>
<evidence type="ECO:0000256" key="5">
    <source>
        <dbReference type="PROSITE-ProRule" id="PRU00108"/>
    </source>
</evidence>
<reference evidence="8 9" key="1">
    <citation type="journal article" date="2018" name="Gigascience">
        <title>Genomes of trombidid mites reveal novel predicted allergens and laterally-transferred genes associated with secondary metabolism.</title>
        <authorList>
            <person name="Dong X."/>
            <person name="Chaisiri K."/>
            <person name="Xia D."/>
            <person name="Armstrong S.D."/>
            <person name="Fang Y."/>
            <person name="Donnelly M.J."/>
            <person name="Kadowaki T."/>
            <person name="McGarry J.W."/>
            <person name="Darby A.C."/>
            <person name="Makepeace B.L."/>
        </authorList>
    </citation>
    <scope>NUCLEOTIDE SEQUENCE [LARGE SCALE GENOMIC DNA]</scope>
    <source>
        <strain evidence="8">UoL-WK</strain>
    </source>
</reference>
<keyword evidence="4 5" id="KW-0539">Nucleus</keyword>
<dbReference type="SMART" id="SM00389">
    <property type="entry name" value="HOX"/>
    <property type="match status" value="1"/>
</dbReference>
<dbReference type="Gene3D" id="1.10.10.60">
    <property type="entry name" value="Homeodomain-like"/>
    <property type="match status" value="1"/>
</dbReference>
<dbReference type="STRING" id="1965070.A0A3S3RWU2"/>
<accession>A0A3S3RWU2</accession>
<name>A0A3S3RWU2_9ACAR</name>
<evidence type="ECO:0000256" key="3">
    <source>
        <dbReference type="ARBA" id="ARBA00023155"/>
    </source>
</evidence>
<sequence length="99" mass="11356">MDTNSNSQIESNIPDYCQVIKIQGSDGQQKQLLLPRKLDLERPKRARTQFSTFQLSVLEDAFTRSHYLSAKEKKELSKELKLTETQVSVTLSLLEIILC</sequence>
<dbReference type="GO" id="GO:0030182">
    <property type="term" value="P:neuron differentiation"/>
    <property type="evidence" value="ECO:0007669"/>
    <property type="project" value="TreeGrafter"/>
</dbReference>
<keyword evidence="9" id="KW-1185">Reference proteome</keyword>
<dbReference type="GO" id="GO:0007420">
    <property type="term" value="P:brain development"/>
    <property type="evidence" value="ECO:0007669"/>
    <property type="project" value="TreeGrafter"/>
</dbReference>
<dbReference type="AlphaFoldDB" id="A0A3S3RWU2"/>